<dbReference type="InterPro" id="IPR013701">
    <property type="entry name" value="Lhr-like_DEAD/DEAH_assoc"/>
</dbReference>
<dbReference type="PANTHER" id="PTHR47962:SF5">
    <property type="entry name" value="ATP-DEPENDENT HELICASE LHR-RELATED"/>
    <property type="match status" value="1"/>
</dbReference>
<evidence type="ECO:0000256" key="5">
    <source>
        <dbReference type="ARBA" id="ARBA00022840"/>
    </source>
</evidence>
<keyword evidence="8" id="KW-0413">Isomerase</keyword>
<keyword evidence="2" id="KW-0227">DNA damage</keyword>
<dbReference type="RefSeq" id="WP_116412081.1">
    <property type="nucleotide sequence ID" value="NZ_NBXB01000034.1"/>
</dbReference>
<dbReference type="GO" id="GO:0005524">
    <property type="term" value="F:ATP binding"/>
    <property type="evidence" value="ECO:0007669"/>
    <property type="project" value="UniProtKB-KW"/>
</dbReference>
<dbReference type="InterPro" id="IPR014001">
    <property type="entry name" value="Helicase_ATP-bd"/>
</dbReference>
<dbReference type="InterPro" id="IPR052511">
    <property type="entry name" value="ATP-dep_Helicase"/>
</dbReference>
<evidence type="ECO:0000256" key="2">
    <source>
        <dbReference type="ARBA" id="ARBA00022763"/>
    </source>
</evidence>
<dbReference type="InterPro" id="IPR045628">
    <property type="entry name" value="Lhr_WH_dom"/>
</dbReference>
<evidence type="ECO:0000256" key="6">
    <source>
        <dbReference type="ARBA" id="ARBA00023125"/>
    </source>
</evidence>
<dbReference type="SMART" id="SM00487">
    <property type="entry name" value="DEXDc"/>
    <property type="match status" value="1"/>
</dbReference>
<evidence type="ECO:0000256" key="3">
    <source>
        <dbReference type="ARBA" id="ARBA00022801"/>
    </source>
</evidence>
<dbReference type="NCBIfam" id="NF007284">
    <property type="entry name" value="PRK09751.1"/>
    <property type="match status" value="1"/>
</dbReference>
<dbReference type="OrthoDB" id="9815222at2"/>
<feature type="region of interest" description="Disordered" evidence="9">
    <location>
        <begin position="158"/>
        <end position="177"/>
    </location>
</feature>
<evidence type="ECO:0000256" key="8">
    <source>
        <dbReference type="ARBA" id="ARBA00023235"/>
    </source>
</evidence>
<dbReference type="Pfam" id="PF19306">
    <property type="entry name" value="WHD_Lhr"/>
    <property type="match status" value="1"/>
</dbReference>
<protein>
    <submittedName>
        <fullName evidence="12">ATP-dependent helicase</fullName>
    </submittedName>
</protein>
<dbReference type="EMBL" id="NBXB01000034">
    <property type="protein sequence ID" value="RFA13518.1"/>
    <property type="molecule type" value="Genomic_DNA"/>
</dbReference>
<dbReference type="Pfam" id="PF08494">
    <property type="entry name" value="DEAD_assoc"/>
    <property type="match status" value="1"/>
</dbReference>
<keyword evidence="6" id="KW-0238">DNA-binding</keyword>
<feature type="region of interest" description="Disordered" evidence="9">
    <location>
        <begin position="86"/>
        <end position="114"/>
    </location>
</feature>
<evidence type="ECO:0000256" key="7">
    <source>
        <dbReference type="ARBA" id="ARBA00023204"/>
    </source>
</evidence>
<comment type="caution">
    <text evidence="12">The sequence shown here is derived from an EMBL/GenBank/DDBJ whole genome shotgun (WGS) entry which is preliminary data.</text>
</comment>
<dbReference type="InterPro" id="IPR011545">
    <property type="entry name" value="DEAD/DEAH_box_helicase_dom"/>
</dbReference>
<keyword evidence="7" id="KW-0234">DNA repair</keyword>
<dbReference type="Pfam" id="PF23236">
    <property type="entry name" value="WHD_2nd_Lhr"/>
    <property type="match status" value="1"/>
</dbReference>
<accession>A0A3E0VVX9</accession>
<dbReference type="Gene3D" id="3.40.50.300">
    <property type="entry name" value="P-loop containing nucleotide triphosphate hydrolases"/>
    <property type="match status" value="2"/>
</dbReference>
<evidence type="ECO:0000259" key="11">
    <source>
        <dbReference type="PROSITE" id="PS51194"/>
    </source>
</evidence>
<dbReference type="InterPro" id="IPR027417">
    <property type="entry name" value="P-loop_NTPase"/>
</dbReference>
<dbReference type="CDD" id="cd17922">
    <property type="entry name" value="DEXHc_LHR-like"/>
    <property type="match status" value="1"/>
</dbReference>
<evidence type="ECO:0000313" key="12">
    <source>
        <dbReference type="EMBL" id="RFA13518.1"/>
    </source>
</evidence>
<feature type="region of interest" description="Disordered" evidence="9">
    <location>
        <begin position="1361"/>
        <end position="1393"/>
    </location>
</feature>
<dbReference type="InterPro" id="IPR001650">
    <property type="entry name" value="Helicase_C-like"/>
</dbReference>
<evidence type="ECO:0000313" key="13">
    <source>
        <dbReference type="Proteomes" id="UP000256541"/>
    </source>
</evidence>
<evidence type="ECO:0000259" key="10">
    <source>
        <dbReference type="PROSITE" id="PS51192"/>
    </source>
</evidence>
<keyword evidence="1" id="KW-0547">Nucleotide-binding</keyword>
<dbReference type="PROSITE" id="PS51194">
    <property type="entry name" value="HELICASE_CTER"/>
    <property type="match status" value="1"/>
</dbReference>
<dbReference type="GO" id="GO:0004386">
    <property type="term" value="F:helicase activity"/>
    <property type="evidence" value="ECO:0007669"/>
    <property type="project" value="UniProtKB-KW"/>
</dbReference>
<dbReference type="PROSITE" id="PS51192">
    <property type="entry name" value="HELICASE_ATP_BIND_1"/>
    <property type="match status" value="1"/>
</dbReference>
<feature type="domain" description="Helicase ATP-binding" evidence="10">
    <location>
        <begin position="44"/>
        <end position="270"/>
    </location>
</feature>
<dbReference type="Pfam" id="PF23235">
    <property type="entry name" value="WHD_3rd_Lhr"/>
    <property type="match status" value="1"/>
</dbReference>
<keyword evidence="5" id="KW-0067">ATP-binding</keyword>
<feature type="domain" description="Helicase C-terminal" evidence="11">
    <location>
        <begin position="320"/>
        <end position="515"/>
    </location>
</feature>
<dbReference type="Pfam" id="PF23234">
    <property type="entry name" value="WHD_4th_Lhr"/>
    <property type="match status" value="1"/>
</dbReference>
<dbReference type="InterPro" id="IPR055368">
    <property type="entry name" value="WH3_Lhr"/>
</dbReference>
<dbReference type="PANTHER" id="PTHR47962">
    <property type="entry name" value="ATP-DEPENDENT HELICASE LHR-RELATED-RELATED"/>
    <property type="match status" value="1"/>
</dbReference>
<dbReference type="GO" id="GO:0016887">
    <property type="term" value="F:ATP hydrolysis activity"/>
    <property type="evidence" value="ECO:0007669"/>
    <property type="project" value="TreeGrafter"/>
</dbReference>
<feature type="compositionally biased region" description="Gly residues" evidence="9">
    <location>
        <begin position="1381"/>
        <end position="1393"/>
    </location>
</feature>
<keyword evidence="3" id="KW-0378">Hydrolase</keyword>
<dbReference type="SUPFAM" id="SSF52540">
    <property type="entry name" value="P-loop containing nucleoside triphosphate hydrolases"/>
    <property type="match status" value="1"/>
</dbReference>
<dbReference type="GO" id="GO:0003677">
    <property type="term" value="F:DNA binding"/>
    <property type="evidence" value="ECO:0007669"/>
    <property type="project" value="UniProtKB-KW"/>
</dbReference>
<organism evidence="12 13">
    <name type="scientific">Subtercola boreus</name>
    <dbReference type="NCBI Taxonomy" id="120213"/>
    <lineage>
        <taxon>Bacteria</taxon>
        <taxon>Bacillati</taxon>
        <taxon>Actinomycetota</taxon>
        <taxon>Actinomycetes</taxon>
        <taxon>Micrococcales</taxon>
        <taxon>Microbacteriaceae</taxon>
        <taxon>Subtercola</taxon>
    </lineage>
</organism>
<reference evidence="12 13" key="1">
    <citation type="submission" date="2017-04" db="EMBL/GenBank/DDBJ databases">
        <title>Comparative genome analysis of Subtercola boreus.</title>
        <authorList>
            <person name="Cho Y.-J."/>
            <person name="Cho A."/>
            <person name="Kim O.-S."/>
            <person name="Lee J.-I."/>
        </authorList>
    </citation>
    <scope>NUCLEOTIDE SEQUENCE [LARGE SCALE GENOMIC DNA]</scope>
    <source>
        <strain evidence="12 13">P27479</strain>
    </source>
</reference>
<dbReference type="Pfam" id="PF00270">
    <property type="entry name" value="DEAD"/>
    <property type="match status" value="1"/>
</dbReference>
<dbReference type="GO" id="GO:0006281">
    <property type="term" value="P:DNA repair"/>
    <property type="evidence" value="ECO:0007669"/>
    <property type="project" value="UniProtKB-KW"/>
</dbReference>
<dbReference type="Pfam" id="PF00271">
    <property type="entry name" value="Helicase_C"/>
    <property type="match status" value="1"/>
</dbReference>
<gene>
    <name evidence="12" type="ORF">B7R22_12680</name>
</gene>
<proteinExistence type="predicted"/>
<sequence length="1744" mass="184612">MKKQTGTAARGEAESSVLARFSPATREWFAGAFAAPTEAQIGAWQAVSEGAHALVVAPTGSGKTLAAFLWAIDRLIVEPVKSAATAPAAPDAAARRSRARSATPTSGGATPAVAKETPVGTRVLYISPLKALAVDVERNLRAPLVGVTQTAKRLGTTPPAVTVGVRSGDTTASDRRTMIKNPPDILITTPESLFLMLTSAARETLSDVQTVIIDEVHAVAATKRGAHLAVSLERLDALLERPAQRIGLSATVRPPEEVARFLAGGVPVTIVAPVSTKKFDLRVVVPVEDMSDLGAAPALEGSAAAATPQQGSIWPHVEESIVDRVLKHRSSIVFANSRRLAERLTARLNEIYAERQGLDVDDDGFVQRVEGAGSEATSTAQRPVQPPAQVMAQSGQTGGALPLLARAHHGSVSKEQRAIIEDDLKSGRLRCVVATSSLELGIDMGAVDLVVQVESPPSVASGLQRVGRAGHQVGEVSRGVIYPKHRADLIHSAVAADRMTKGLIETLSVPKNPLDILAQQTVAACALESIDVEEWFDQVKRSAPFNALPRSAYEATLDLLAGRYPSDEFAELRPRIVWDRDAGTITGRPGAQRLAVTSGGTIPDRGLFGVFMVGEKASRVGELDEEMVYESRVGDVFALGATSWRIQEITHDQVRVTPAFGEPGRLPFWRGDGLGRPAELGRAIGAFTRAVGGATEARALELARSAGLDENAATNLVTFVAEQRESTGHVPSDQTLVVERFRDELGDWRVILHSPYGMQVHSPWALAIGARIRERFGVDGGVVASDDGIVVRLPDTESEPPGADLFVFDADEFELLVTTEVGGSALFASRFRESAARALLLPRQNPGKRSPLWQQRQRSAALLEVARRYPTFPIILETVRECLQDVYDLPSLKALAREIESRRIRIIETETPEPSPFARSLLFGYVASFVYEGDSPLAERRAAALSLDPTLLAELLGRAELRELLDPGVIEQTERELQRVASGRQATGVEGVADLVRMLGPLSIDELAERLTDGDSASLHVAALLDARRVLAVTIAGDARFAAIEDASRLRDALGVPIPFGVPDAFIEPVEDPLGDLVGRYARTHGPFTAPEVGVRLGLGSAVVHETLKRLEAARRVVEGEFRPTGVPGARGAGGAGVVGAGVVDGADGGGRAAGGVGSRGEAAEVIPLTPEFSRFAHAAASSEWCDNEVLRRLRSRSLAALRHEVEPVDAAAFGRFLPVWQHVGANLRGVDGVLTVIEQLAGVPVPASAWETLVLPSRVRDYSPAMLDELTAAGEIVWSGSGSLAGSDGWVSLHLADTVRVTLPEMPELEPSDLQSAVLKTLAGGGAYFFRNLSDAVADELGSAAEKARVEAAESAADAQRALAESLRPKNPRRTPKSGIGSGGTGAGGSDGGELVAAAVGASPVHPVPAALPGAGFFTDEQLVTALWDLVWAGRITNDTLAPLRTLTGGGASAHTVKRSAPRARMYRGRAYSRPTMATRVGPPTAGGRWSMLPRAERDATLRAHATAEFLLDRYGVVTRGSVMSEHQPGGFALTYRVLSQFEETGRCRRGYFIEGLGASQFATGGTVDRLRAFSADILRDQRGESGDAASASSGGTGGGMLGHDPRAPMASEAGRTARASERTRALTLAATDPANPYGAALPWPQGEGHRPGRKAGALVVLVDGELALYVERGGKTVLAFIENEEALIEAADSLAQTVVSGRVDKLTIEKINGEFSVGTSVGRMLEVSGFSNTPRGLRLRSA</sequence>
<dbReference type="InterPro" id="IPR055369">
    <property type="entry name" value="WH2_Lhr"/>
</dbReference>
<dbReference type="CDD" id="cd18796">
    <property type="entry name" value="SF2_C_LHR"/>
    <property type="match status" value="1"/>
</dbReference>
<dbReference type="Proteomes" id="UP000256541">
    <property type="component" value="Unassembled WGS sequence"/>
</dbReference>
<name>A0A3E0VVX9_9MICO</name>
<dbReference type="InterPro" id="IPR055367">
    <property type="entry name" value="WH4_Lhr"/>
</dbReference>
<evidence type="ECO:0000256" key="9">
    <source>
        <dbReference type="SAM" id="MobiDB-lite"/>
    </source>
</evidence>
<evidence type="ECO:0000256" key="1">
    <source>
        <dbReference type="ARBA" id="ARBA00022741"/>
    </source>
</evidence>
<dbReference type="SMART" id="SM00490">
    <property type="entry name" value="HELICc"/>
    <property type="match status" value="1"/>
</dbReference>
<feature type="region of interest" description="Disordered" evidence="9">
    <location>
        <begin position="1583"/>
        <end position="1620"/>
    </location>
</feature>
<keyword evidence="4 12" id="KW-0347">Helicase</keyword>
<evidence type="ECO:0000256" key="4">
    <source>
        <dbReference type="ARBA" id="ARBA00022806"/>
    </source>
</evidence>